<feature type="transmembrane region" description="Helical" evidence="9">
    <location>
        <begin position="91"/>
        <end position="111"/>
    </location>
</feature>
<feature type="transmembrane region" description="Helical" evidence="9">
    <location>
        <begin position="272"/>
        <end position="290"/>
    </location>
</feature>
<dbReference type="Proteomes" id="UP000664303">
    <property type="component" value="Unassembled WGS sequence"/>
</dbReference>
<comment type="subcellular location">
    <subcellularLocation>
        <location evidence="1">Cell membrane</location>
        <topology evidence="1">Multi-pass membrane protein</topology>
    </subcellularLocation>
</comment>
<feature type="domain" description="RCK N-terminal" evidence="11">
    <location>
        <begin position="401"/>
        <end position="499"/>
    </location>
</feature>
<dbReference type="GO" id="GO:1902600">
    <property type="term" value="P:proton transmembrane transport"/>
    <property type="evidence" value="ECO:0007669"/>
    <property type="project" value="InterPro"/>
</dbReference>
<dbReference type="InterPro" id="IPR038770">
    <property type="entry name" value="Na+/solute_symporter_sf"/>
</dbReference>
<dbReference type="SUPFAM" id="SSF51735">
    <property type="entry name" value="NAD(P)-binding Rossmann-fold domains"/>
    <property type="match status" value="1"/>
</dbReference>
<keyword evidence="7" id="KW-0406">Ion transport</keyword>
<dbReference type="Gene3D" id="3.40.50.720">
    <property type="entry name" value="NAD(P)-binding Rossmann-like Domain"/>
    <property type="match status" value="1"/>
</dbReference>
<keyword evidence="13" id="KW-1185">Reference proteome</keyword>
<dbReference type="InterPro" id="IPR003148">
    <property type="entry name" value="RCK_N"/>
</dbReference>
<dbReference type="GO" id="GO:0005886">
    <property type="term" value="C:plasma membrane"/>
    <property type="evidence" value="ECO:0007669"/>
    <property type="project" value="UniProtKB-SubCell"/>
</dbReference>
<feature type="transmembrane region" description="Helical" evidence="9">
    <location>
        <begin position="332"/>
        <end position="351"/>
    </location>
</feature>
<dbReference type="PANTHER" id="PTHR32507">
    <property type="entry name" value="NA(+)/H(+) ANTIPORTER 1"/>
    <property type="match status" value="1"/>
</dbReference>
<evidence type="ECO:0000259" key="10">
    <source>
        <dbReference type="Pfam" id="PF00999"/>
    </source>
</evidence>
<evidence type="ECO:0000256" key="1">
    <source>
        <dbReference type="ARBA" id="ARBA00004651"/>
    </source>
</evidence>
<dbReference type="EMBL" id="JAFKCZ010000016">
    <property type="protein sequence ID" value="MBN7798622.1"/>
    <property type="molecule type" value="Genomic_DNA"/>
</dbReference>
<evidence type="ECO:0000256" key="9">
    <source>
        <dbReference type="SAM" id="Phobius"/>
    </source>
</evidence>
<evidence type="ECO:0000313" key="13">
    <source>
        <dbReference type="Proteomes" id="UP000664303"/>
    </source>
</evidence>
<keyword evidence="3" id="KW-0050">Antiport</keyword>
<accession>A0A939DJF0</accession>
<keyword evidence="5 9" id="KW-0812">Transmembrane</keyword>
<feature type="transmembrane region" description="Helical" evidence="9">
    <location>
        <begin position="117"/>
        <end position="137"/>
    </location>
</feature>
<evidence type="ECO:0000259" key="11">
    <source>
        <dbReference type="Pfam" id="PF02254"/>
    </source>
</evidence>
<gene>
    <name evidence="12" type="ORF">JYP50_18620</name>
</gene>
<feature type="transmembrane region" description="Helical" evidence="9">
    <location>
        <begin position="218"/>
        <end position="237"/>
    </location>
</feature>
<proteinExistence type="predicted"/>
<keyword evidence="6 9" id="KW-1133">Transmembrane helix</keyword>
<evidence type="ECO:0000313" key="12">
    <source>
        <dbReference type="EMBL" id="MBN7798622.1"/>
    </source>
</evidence>
<dbReference type="Gene3D" id="1.20.1530.20">
    <property type="match status" value="1"/>
</dbReference>
<dbReference type="GO" id="GO:0015297">
    <property type="term" value="F:antiporter activity"/>
    <property type="evidence" value="ECO:0007669"/>
    <property type="project" value="UniProtKB-KW"/>
</dbReference>
<dbReference type="Pfam" id="PF00999">
    <property type="entry name" value="Na_H_Exchanger"/>
    <property type="match status" value="1"/>
</dbReference>
<dbReference type="InterPro" id="IPR006153">
    <property type="entry name" value="Cation/H_exchanger_TM"/>
</dbReference>
<feature type="transmembrane region" description="Helical" evidence="9">
    <location>
        <begin position="149"/>
        <end position="172"/>
    </location>
</feature>
<dbReference type="Pfam" id="PF02254">
    <property type="entry name" value="TrkA_N"/>
    <property type="match status" value="1"/>
</dbReference>
<feature type="domain" description="Cation/H+ exchanger transmembrane" evidence="10">
    <location>
        <begin position="13"/>
        <end position="388"/>
    </location>
</feature>
<feature type="transmembrane region" description="Helical" evidence="9">
    <location>
        <begin position="60"/>
        <end position="79"/>
    </location>
</feature>
<reference evidence="12" key="1">
    <citation type="submission" date="2021-02" db="EMBL/GenBank/DDBJ databases">
        <title>PHA producing bacteria isolated from coastal sediment in Guangdong, Shenzhen.</title>
        <authorList>
            <person name="Zheng W."/>
            <person name="Yu S."/>
            <person name="Huang Y."/>
        </authorList>
    </citation>
    <scope>NUCLEOTIDE SEQUENCE</scope>
    <source>
        <strain evidence="12">TN14-10</strain>
    </source>
</reference>
<dbReference type="RefSeq" id="WP_206562066.1">
    <property type="nucleotide sequence ID" value="NZ_JAFKCZ010000016.1"/>
</dbReference>
<name>A0A939DJF0_9GAMM</name>
<evidence type="ECO:0000256" key="2">
    <source>
        <dbReference type="ARBA" id="ARBA00022448"/>
    </source>
</evidence>
<keyword evidence="8 9" id="KW-0472">Membrane</keyword>
<dbReference type="AlphaFoldDB" id="A0A939DJF0"/>
<evidence type="ECO:0000256" key="4">
    <source>
        <dbReference type="ARBA" id="ARBA00022475"/>
    </source>
</evidence>
<feature type="transmembrane region" description="Helical" evidence="9">
    <location>
        <begin position="6"/>
        <end position="23"/>
    </location>
</feature>
<feature type="transmembrane region" description="Helical" evidence="9">
    <location>
        <begin position="357"/>
        <end position="379"/>
    </location>
</feature>
<protein>
    <submittedName>
        <fullName evidence="12">Sodium:proton antiporter</fullName>
    </submittedName>
</protein>
<dbReference type="InterPro" id="IPR036291">
    <property type="entry name" value="NAD(P)-bd_dom_sf"/>
</dbReference>
<feature type="transmembrane region" description="Helical" evidence="9">
    <location>
        <begin position="184"/>
        <end position="206"/>
    </location>
</feature>
<evidence type="ECO:0000256" key="6">
    <source>
        <dbReference type="ARBA" id="ARBA00022989"/>
    </source>
</evidence>
<sequence length="623" mass="67250">MPHLELSLALVLVIATLCQWLAWRVRLPAILFLLLAGLVAGPVSGWLQPDAVFGDLLMPLVSLSVAIILFEGSLTLDFAEIRGVGRVVQRMITIGALVTWVIVATATHYIFDFSWQVSALFGAVVIVTGPTVIVPMLRSVRPTRKVANILRWEGIAIDPIGALMAVMTYEFILVSTDQPAFGHVLALFLETLAVGTVSGIAAGFLLGRLLTRNWLPEYLHNIATLCLVLLSFSAANAVAHESGLLAVTVMGMWLANQRDVDIHPILNFKEHLSLLLISVLFVVLAARIDLGQLADIGWKALVLLAVLQLVARPAKVLVSTLGLDVSWRERGLLAWIAPRGIVAAAISALFADSLVAVGYSEAALLVPLTFTVIIGTVVLQSATARPLARLLGVSEPSPRGFLIVGANAFSRAVAQALKEHDFRCVLADSSREDIRAARMAGLETYYGNPVSEHAEIHLDLAGIGGLLAMSRQRYVNVIAAIHYRQDFGERRIFRLASDLTRRKAEKHQVTQGYQGSQLFGEDITYGEVMTRVNRGWEIRSTRLTEEFGWEQYRARNGEDCLPLFVIDGKGWITPFTEGGDLAPTAGCTVLALVPDDTVANGAAGSGAAGDGMADKMAADKGLT</sequence>
<keyword evidence="2" id="KW-0813">Transport</keyword>
<dbReference type="GO" id="GO:0006813">
    <property type="term" value="P:potassium ion transport"/>
    <property type="evidence" value="ECO:0007669"/>
    <property type="project" value="InterPro"/>
</dbReference>
<comment type="caution">
    <text evidence="12">The sequence shown here is derived from an EMBL/GenBank/DDBJ whole genome shotgun (WGS) entry which is preliminary data.</text>
</comment>
<evidence type="ECO:0000256" key="3">
    <source>
        <dbReference type="ARBA" id="ARBA00022449"/>
    </source>
</evidence>
<organism evidence="12 13">
    <name type="scientific">Parahaliea mediterranea</name>
    <dbReference type="NCBI Taxonomy" id="651086"/>
    <lineage>
        <taxon>Bacteria</taxon>
        <taxon>Pseudomonadati</taxon>
        <taxon>Pseudomonadota</taxon>
        <taxon>Gammaproteobacteria</taxon>
        <taxon>Cellvibrionales</taxon>
        <taxon>Halieaceae</taxon>
        <taxon>Parahaliea</taxon>
    </lineage>
</organism>
<evidence type="ECO:0000256" key="8">
    <source>
        <dbReference type="ARBA" id="ARBA00023136"/>
    </source>
</evidence>
<evidence type="ECO:0000256" key="7">
    <source>
        <dbReference type="ARBA" id="ARBA00023065"/>
    </source>
</evidence>
<feature type="transmembrane region" description="Helical" evidence="9">
    <location>
        <begin position="30"/>
        <end position="48"/>
    </location>
</feature>
<dbReference type="PANTHER" id="PTHR32507:SF0">
    <property type="entry name" value="NA(+)_H(+) ANTIPORTER 2-RELATED"/>
    <property type="match status" value="1"/>
</dbReference>
<evidence type="ECO:0000256" key="5">
    <source>
        <dbReference type="ARBA" id="ARBA00022692"/>
    </source>
</evidence>
<keyword evidence="4" id="KW-1003">Cell membrane</keyword>